<feature type="domain" description="Protein kinase" evidence="9">
    <location>
        <begin position="129"/>
        <end position="430"/>
    </location>
</feature>
<feature type="compositionally biased region" description="Low complexity" evidence="8">
    <location>
        <begin position="70"/>
        <end position="81"/>
    </location>
</feature>
<feature type="compositionally biased region" description="Low complexity" evidence="8">
    <location>
        <begin position="697"/>
        <end position="707"/>
    </location>
</feature>
<dbReference type="SUPFAM" id="SSF56112">
    <property type="entry name" value="Protein kinase-like (PK-like)"/>
    <property type="match status" value="1"/>
</dbReference>
<evidence type="ECO:0000256" key="4">
    <source>
        <dbReference type="ARBA" id="ARBA00022777"/>
    </source>
</evidence>
<dbReference type="Gene3D" id="2.60.120.10">
    <property type="entry name" value="Jelly Rolls"/>
    <property type="match status" value="2"/>
</dbReference>
<dbReference type="InterPro" id="IPR000595">
    <property type="entry name" value="cNMP-bd_dom"/>
</dbReference>
<keyword evidence="4" id="KW-0418">Kinase</keyword>
<feature type="compositionally biased region" description="Low complexity" evidence="8">
    <location>
        <begin position="799"/>
        <end position="808"/>
    </location>
</feature>
<feature type="compositionally biased region" description="Low complexity" evidence="8">
    <location>
        <begin position="980"/>
        <end position="1007"/>
    </location>
</feature>
<dbReference type="InterPro" id="IPR014710">
    <property type="entry name" value="RmlC-like_jellyroll"/>
</dbReference>
<evidence type="ECO:0000259" key="9">
    <source>
        <dbReference type="PROSITE" id="PS50011"/>
    </source>
</evidence>
<evidence type="ECO:0000313" key="11">
    <source>
        <dbReference type="EMBL" id="PNW70091.1"/>
    </source>
</evidence>
<dbReference type="InterPro" id="IPR018490">
    <property type="entry name" value="cNMP-bd_dom_sf"/>
</dbReference>
<name>A0A2K3CP73_CHLRE</name>
<evidence type="ECO:0000313" key="12">
    <source>
        <dbReference type="Proteomes" id="UP000006906"/>
    </source>
</evidence>
<dbReference type="EMBL" id="CM008978">
    <property type="protein sequence ID" value="PNW70091.1"/>
    <property type="molecule type" value="Genomic_DNA"/>
</dbReference>
<feature type="domain" description="Cyclic nucleotide-binding" evidence="10">
    <location>
        <begin position="472"/>
        <end position="520"/>
    </location>
</feature>
<keyword evidence="5 7" id="KW-0067">ATP-binding</keyword>
<keyword evidence="3 7" id="KW-0547">Nucleotide-binding</keyword>
<evidence type="ECO:0000256" key="7">
    <source>
        <dbReference type="PROSITE-ProRule" id="PRU10141"/>
    </source>
</evidence>
<feature type="compositionally biased region" description="Polar residues" evidence="8">
    <location>
        <begin position="849"/>
        <end position="868"/>
    </location>
</feature>
<feature type="domain" description="Cyclic nucleotide-binding" evidence="10">
    <location>
        <begin position="1525"/>
        <end position="1579"/>
    </location>
</feature>
<dbReference type="RefSeq" id="XP_042914445.1">
    <property type="nucleotide sequence ID" value="XM_043071986.1"/>
</dbReference>
<feature type="binding site" evidence="7">
    <location>
        <position position="158"/>
    </location>
    <ligand>
        <name>ATP</name>
        <dbReference type="ChEBI" id="CHEBI:30616"/>
    </ligand>
</feature>
<keyword evidence="12" id="KW-1185">Reference proteome</keyword>
<keyword evidence="2" id="KW-0808">Transferase</keyword>
<evidence type="ECO:0000259" key="10">
    <source>
        <dbReference type="PROSITE" id="PS50042"/>
    </source>
</evidence>
<feature type="region of interest" description="Disordered" evidence="8">
    <location>
        <begin position="554"/>
        <end position="595"/>
    </location>
</feature>
<feature type="region of interest" description="Disordered" evidence="8">
    <location>
        <begin position="613"/>
        <end position="650"/>
    </location>
</feature>
<evidence type="ECO:0000256" key="3">
    <source>
        <dbReference type="ARBA" id="ARBA00022741"/>
    </source>
</evidence>
<dbReference type="ExpressionAtlas" id="A0A2K3CP73">
    <property type="expression patterns" value="baseline"/>
</dbReference>
<dbReference type="InterPro" id="IPR008271">
    <property type="entry name" value="Ser/Thr_kinase_AS"/>
</dbReference>
<dbReference type="Pfam" id="PF00069">
    <property type="entry name" value="Pkinase"/>
    <property type="match status" value="1"/>
</dbReference>
<feature type="compositionally biased region" description="Basic and acidic residues" evidence="8">
    <location>
        <begin position="1396"/>
        <end position="1415"/>
    </location>
</feature>
<accession>A0A2K3CP73</accession>
<feature type="compositionally biased region" description="Acidic residues" evidence="8">
    <location>
        <begin position="1641"/>
        <end position="1659"/>
    </location>
</feature>
<evidence type="ECO:0000256" key="6">
    <source>
        <dbReference type="ARBA" id="ARBA00022992"/>
    </source>
</evidence>
<reference evidence="11 12" key="1">
    <citation type="journal article" date="2007" name="Science">
        <title>The Chlamydomonas genome reveals the evolution of key animal and plant functions.</title>
        <authorList>
            <person name="Merchant S.S."/>
            <person name="Prochnik S.E."/>
            <person name="Vallon O."/>
            <person name="Harris E.H."/>
            <person name="Karpowicz S.J."/>
            <person name="Witman G.B."/>
            <person name="Terry A."/>
            <person name="Salamov A."/>
            <person name="Fritz-Laylin L.K."/>
            <person name="Marechal-Drouard L."/>
            <person name="Marshall W.F."/>
            <person name="Qu L.H."/>
            <person name="Nelson D.R."/>
            <person name="Sanderfoot A.A."/>
            <person name="Spalding M.H."/>
            <person name="Kapitonov V.V."/>
            <person name="Ren Q."/>
            <person name="Ferris P."/>
            <person name="Lindquist E."/>
            <person name="Shapiro H."/>
            <person name="Lucas S.M."/>
            <person name="Grimwood J."/>
            <person name="Schmutz J."/>
            <person name="Cardol P."/>
            <person name="Cerutti H."/>
            <person name="Chanfreau G."/>
            <person name="Chen C.L."/>
            <person name="Cognat V."/>
            <person name="Croft M.T."/>
            <person name="Dent R."/>
            <person name="Dutcher S."/>
            <person name="Fernandez E."/>
            <person name="Fukuzawa H."/>
            <person name="Gonzalez-Ballester D."/>
            <person name="Gonzalez-Halphen D."/>
            <person name="Hallmann A."/>
            <person name="Hanikenne M."/>
            <person name="Hippler M."/>
            <person name="Inwood W."/>
            <person name="Jabbari K."/>
            <person name="Kalanon M."/>
            <person name="Kuras R."/>
            <person name="Lefebvre P.A."/>
            <person name="Lemaire S.D."/>
            <person name="Lobanov A.V."/>
            <person name="Lohr M."/>
            <person name="Manuell A."/>
            <person name="Meier I."/>
            <person name="Mets L."/>
            <person name="Mittag M."/>
            <person name="Mittelmeier T."/>
            <person name="Moroney J.V."/>
            <person name="Moseley J."/>
            <person name="Napoli C."/>
            <person name="Nedelcu A.M."/>
            <person name="Niyogi K."/>
            <person name="Novoselov S.V."/>
            <person name="Paulsen I.T."/>
            <person name="Pazour G."/>
            <person name="Purton S."/>
            <person name="Ral J.P."/>
            <person name="Riano-Pachon D.M."/>
            <person name="Riekhof W."/>
            <person name="Rymarquis L."/>
            <person name="Schroda M."/>
            <person name="Stern D."/>
            <person name="Umen J."/>
            <person name="Willows R."/>
            <person name="Wilson N."/>
            <person name="Zimmer S.L."/>
            <person name="Allmer J."/>
            <person name="Balk J."/>
            <person name="Bisova K."/>
            <person name="Chen C.J."/>
            <person name="Elias M."/>
            <person name="Gendler K."/>
            <person name="Hauser C."/>
            <person name="Lamb M.R."/>
            <person name="Ledford H."/>
            <person name="Long J.C."/>
            <person name="Minagawa J."/>
            <person name="Page M.D."/>
            <person name="Pan J."/>
            <person name="Pootakham W."/>
            <person name="Roje S."/>
            <person name="Rose A."/>
            <person name="Stahlberg E."/>
            <person name="Terauchi A.M."/>
            <person name="Yang P."/>
            <person name="Ball S."/>
            <person name="Bowler C."/>
            <person name="Dieckmann C.L."/>
            <person name="Gladyshev V.N."/>
            <person name="Green P."/>
            <person name="Jorgensen R."/>
            <person name="Mayfield S."/>
            <person name="Mueller-Roeber B."/>
            <person name="Rajamani S."/>
            <person name="Sayre R.T."/>
            <person name="Brokstein P."/>
            <person name="Dubchak I."/>
            <person name="Goodstein D."/>
            <person name="Hornick L."/>
            <person name="Huang Y.W."/>
            <person name="Jhaveri J."/>
            <person name="Luo Y."/>
            <person name="Martinez D."/>
            <person name="Ngau W.C."/>
            <person name="Otillar B."/>
            <person name="Poliakov A."/>
            <person name="Porter A."/>
            <person name="Szajkowski L."/>
            <person name="Werner G."/>
            <person name="Zhou K."/>
            <person name="Grigoriev I.V."/>
            <person name="Rokhsar D.S."/>
            <person name="Grossman A.R."/>
        </authorList>
    </citation>
    <scope>NUCLEOTIDE SEQUENCE [LARGE SCALE GENOMIC DNA]</scope>
    <source>
        <strain evidence="12">CC-503</strain>
    </source>
</reference>
<dbReference type="GO" id="GO:0030553">
    <property type="term" value="F:cGMP binding"/>
    <property type="evidence" value="ECO:0007669"/>
    <property type="project" value="UniProtKB-KW"/>
</dbReference>
<feature type="region of interest" description="Disordered" evidence="8">
    <location>
        <begin position="686"/>
        <end position="774"/>
    </location>
</feature>
<feature type="region of interest" description="Disordered" evidence="8">
    <location>
        <begin position="787"/>
        <end position="926"/>
    </location>
</feature>
<dbReference type="PANTHER" id="PTHR24346:SF77">
    <property type="entry name" value="SERINE THREONINE PROTEIN KINASE"/>
    <property type="match status" value="1"/>
</dbReference>
<dbReference type="InterPro" id="IPR011009">
    <property type="entry name" value="Kinase-like_dom_sf"/>
</dbReference>
<feature type="compositionally biased region" description="Basic and acidic residues" evidence="8">
    <location>
        <begin position="1315"/>
        <end position="1326"/>
    </location>
</feature>
<dbReference type="SMART" id="SM00220">
    <property type="entry name" value="S_TKc"/>
    <property type="match status" value="1"/>
</dbReference>
<feature type="compositionally biased region" description="Basic and acidic residues" evidence="8">
    <location>
        <begin position="819"/>
        <end position="848"/>
    </location>
</feature>
<evidence type="ECO:0000256" key="2">
    <source>
        <dbReference type="ARBA" id="ARBA00022679"/>
    </source>
</evidence>
<feature type="region of interest" description="Disordered" evidence="8">
    <location>
        <begin position="456"/>
        <end position="480"/>
    </location>
</feature>
<dbReference type="InterPro" id="IPR000719">
    <property type="entry name" value="Prot_kinase_dom"/>
</dbReference>
<dbReference type="Gramene" id="PNW70091">
    <property type="protein sequence ID" value="PNW70091"/>
    <property type="gene ID" value="CHLRE_17g705350v5"/>
</dbReference>
<feature type="compositionally biased region" description="Polar residues" evidence="8">
    <location>
        <begin position="618"/>
        <end position="628"/>
    </location>
</feature>
<feature type="compositionally biased region" description="Basic and acidic residues" evidence="8">
    <location>
        <begin position="456"/>
        <end position="466"/>
    </location>
</feature>
<dbReference type="GO" id="GO:0004674">
    <property type="term" value="F:protein serine/threonine kinase activity"/>
    <property type="evidence" value="ECO:0000318"/>
    <property type="project" value="GO_Central"/>
</dbReference>
<feature type="compositionally biased region" description="Basic and acidic residues" evidence="8">
    <location>
        <begin position="1348"/>
        <end position="1365"/>
    </location>
</feature>
<dbReference type="PROSITE" id="PS50011">
    <property type="entry name" value="PROTEIN_KINASE_DOM"/>
    <property type="match status" value="1"/>
</dbReference>
<dbReference type="InParanoid" id="A0A2K3CP73"/>
<dbReference type="PROSITE" id="PS50042">
    <property type="entry name" value="CNMP_BINDING_3"/>
    <property type="match status" value="2"/>
</dbReference>
<evidence type="ECO:0008006" key="13">
    <source>
        <dbReference type="Google" id="ProtNLM"/>
    </source>
</evidence>
<dbReference type="SUPFAM" id="SSF51206">
    <property type="entry name" value="cAMP-binding domain-like"/>
    <property type="match status" value="1"/>
</dbReference>
<dbReference type="PROSITE" id="PS00108">
    <property type="entry name" value="PROTEIN_KINASE_ST"/>
    <property type="match status" value="1"/>
</dbReference>
<dbReference type="Proteomes" id="UP000006906">
    <property type="component" value="Chromosome 17"/>
</dbReference>
<feature type="compositionally biased region" description="Polar residues" evidence="8">
    <location>
        <begin position="637"/>
        <end position="650"/>
    </location>
</feature>
<feature type="region of interest" description="Disordered" evidence="8">
    <location>
        <begin position="189"/>
        <end position="211"/>
    </location>
</feature>
<gene>
    <name evidence="11" type="ORF">CHLRE_17g705350v5</name>
</gene>
<evidence type="ECO:0000256" key="8">
    <source>
        <dbReference type="SAM" id="MobiDB-lite"/>
    </source>
</evidence>
<feature type="region of interest" description="Disordered" evidence="8">
    <location>
        <begin position="1268"/>
        <end position="1434"/>
    </location>
</feature>
<evidence type="ECO:0000256" key="1">
    <source>
        <dbReference type="ARBA" id="ARBA00022535"/>
    </source>
</evidence>
<dbReference type="PROSITE" id="PS00107">
    <property type="entry name" value="PROTEIN_KINASE_ATP"/>
    <property type="match status" value="1"/>
</dbReference>
<dbReference type="GO" id="GO:0005524">
    <property type="term" value="F:ATP binding"/>
    <property type="evidence" value="ECO:0007669"/>
    <property type="project" value="UniProtKB-UniRule"/>
</dbReference>
<feature type="region of interest" description="Disordered" evidence="8">
    <location>
        <begin position="1641"/>
        <end position="1681"/>
    </location>
</feature>
<keyword evidence="6" id="KW-0142">cGMP-binding</keyword>
<dbReference type="InterPro" id="IPR017441">
    <property type="entry name" value="Protein_kinase_ATP_BS"/>
</dbReference>
<dbReference type="PANTHER" id="PTHR24346">
    <property type="entry name" value="MAP/MICROTUBULE AFFINITY-REGULATING KINASE"/>
    <property type="match status" value="1"/>
</dbReference>
<dbReference type="CDD" id="cd00038">
    <property type="entry name" value="CAP_ED"/>
    <property type="match status" value="1"/>
</dbReference>
<dbReference type="GO" id="GO:0005737">
    <property type="term" value="C:cytoplasm"/>
    <property type="evidence" value="ECO:0000318"/>
    <property type="project" value="GO_Central"/>
</dbReference>
<feature type="compositionally biased region" description="Low complexity" evidence="8">
    <location>
        <begin position="1100"/>
        <end position="1115"/>
    </location>
</feature>
<feature type="compositionally biased region" description="Basic and acidic residues" evidence="8">
    <location>
        <begin position="1660"/>
        <end position="1675"/>
    </location>
</feature>
<dbReference type="OrthoDB" id="8693905at2759"/>
<organism evidence="11 12">
    <name type="scientific">Chlamydomonas reinhardtii</name>
    <name type="common">Chlamydomonas smithii</name>
    <dbReference type="NCBI Taxonomy" id="3055"/>
    <lineage>
        <taxon>Eukaryota</taxon>
        <taxon>Viridiplantae</taxon>
        <taxon>Chlorophyta</taxon>
        <taxon>core chlorophytes</taxon>
        <taxon>Chlorophyceae</taxon>
        <taxon>CS clade</taxon>
        <taxon>Chlamydomonadales</taxon>
        <taxon>Chlamydomonadaceae</taxon>
        <taxon>Chlamydomonas</taxon>
    </lineage>
</organism>
<dbReference type="KEGG" id="cre:CHLRE_17g705350v5"/>
<dbReference type="GO" id="GO:0035556">
    <property type="term" value="P:intracellular signal transduction"/>
    <property type="evidence" value="ECO:0000318"/>
    <property type="project" value="GO_Central"/>
</dbReference>
<dbReference type="Gene3D" id="3.30.200.20">
    <property type="entry name" value="Phosphorylase Kinase, domain 1"/>
    <property type="match status" value="1"/>
</dbReference>
<feature type="compositionally biased region" description="Low complexity" evidence="8">
    <location>
        <begin position="714"/>
        <end position="734"/>
    </location>
</feature>
<protein>
    <recommendedName>
        <fullName evidence="13">Protein kinase domain-containing protein</fullName>
    </recommendedName>
</protein>
<proteinExistence type="predicted"/>
<feature type="region of interest" description="Disordered" evidence="8">
    <location>
        <begin position="960"/>
        <end position="1126"/>
    </location>
</feature>
<evidence type="ECO:0000256" key="5">
    <source>
        <dbReference type="ARBA" id="ARBA00022840"/>
    </source>
</evidence>
<sequence length="1681" mass="177848">MGACCSSASAYPEEEEDHSDHGEQPIDIRFSNTSQDGHERPTRSTIRSTRGNRDRGSADFGPPVGTRFGSSRGVPSPSCSSVSLVPVARTGSYDVRVASRTRQNGGDGVIETTRLIIDHLKGNVFINQYLIIKDLGKGAHGTVKLVYNTQDDMLYAMKVIHKRRMRRQSYLAEPRAVANMMRNVGMSPLSPGSQTEMQRGMSPLASPRTPNGMTDEYSNEIAVMKELDHPNVVKLYEVIHDPSNNKLLMTMEYVEGGCVLAGSSPTQKIPIPEATAVKYFRDVVKGLEYLHFNRIVHGDLKPDNLLMSSSGKVKISDFGSARFCEKSDMIFATAGTPTFMAPEMCQGKQFNGFPGDIWALGICLFMFVFGKPPFVGATTYQIYEAIQRAELAFPHEIPVSGELKDLLGRLLQKDPAERISLEEIPAHPWVTRGGALPVLQTSNERAVQRVFEAMRKRNESGGRRTEPSTVPLAAPPEPVDMTKLVPDAEVRHYKDGDVIIAQGHVPEGLYYVQEGYVDMMLMPSEKKLVADEDFADAIDDEEDEDDEAVVTATANVLDNRRSNGSPEGDGDDGSGSDRRSGKGGGDDDDDEDDRKERKGVDDFMALFGARLSDRVSPLGSSPNVTPRNHSVAVTPRHGSQTLAPRNNSTTLAPRYASQSLMAGRRTHHHLSDHHHLLRASHASASMPLPIPLQPQHSSPTPGSGSATPHHHLPAHLANLAPASPSRSHSRSSTAAGGGSGGLLHSPRQNSVSSRLGPPGGAGAGPRMSFSGGGAGALQMRLPSYSAAGAQPGGAGGAGPISPSPLGLSCSNAADMLDDEVTRHPPRDERNPQHGHDHDRTSRDRDRASLTDNTTDGESDARATNNSTAPLDLLRASASARDPAQSPFLVPSPPSTSPQNSRRQLMQEPSFNPRLQRENSGRRGLSRLSGADLLPASAAMPVPSAAVTSGPGRLALLGRAASNRARHSMDSEDGQSHEAAGGSTSRRGGSLLGPHASVPNPSTPPNSSGGALSFPSTLGSGTLGHPPLPPHHPGSSFKDRKKDGHKENGESGSGGKDKHRDKDKEDDVLLLSPTESRRLSVTAGGKGSFRKQGGAMGGAGVVVASGPPGSVSPASSLSRMHSAEHGSKPMPGLLPVFEAIMGGNDSVASEGAASKANSADSIISNADISMQASSSRGGWRRERPAPVQIGGGGLPGGIVPHPQPLGPRAPSGGGNLAGPLIARAGSNSSSAGGAAPGGVLHPLPELIASGGGGGGGSGVGAMSRFRGSVRRSQTHDLEPTHPPLEDMDVAEPDRTSTKVSPRYGPGGAVITAAGGGRDRGHDSMRGMEDDDATAAAAAAAGGRAPRSRVSGDRSSTERTTLERLTPERLTPQGLSTTQEEDSYDAGMSSAMSLAQRRTPDEELRQLPRHAYTDVDRTASGPPGPPPPEYYEGDGAYSSAQPLAAFRRPGADAARKGRMRRHSTSSYNATNILTRVLGVSTGGAPLDRSSIQEWSTTSKLAQKAIQRSDSMHSRMAQMVLRAKQHAVRRKRRGSMQLVTTRGPGSVVGELCIDGKPAPSPSTVVAKGPVTLLVIKNEKVTKYRNQPSVMAALHRSQNASLVQEAMERFVECEQEVVAVEVIRRTITTEPMHGPGGGMDVMGDEGDGYTDDHDDYAEVDGEGEEGHADGERVSSERFMADIYNA</sequence>
<feature type="compositionally biased region" description="Polar residues" evidence="8">
    <location>
        <begin position="896"/>
        <end position="909"/>
    </location>
</feature>
<dbReference type="GeneID" id="5717220"/>
<feature type="compositionally biased region" description="Basic and acidic residues" evidence="8">
    <location>
        <begin position="966"/>
        <end position="975"/>
    </location>
</feature>
<keyword evidence="1" id="KW-0140">cGMP</keyword>
<dbReference type="CDD" id="cd14008">
    <property type="entry name" value="STKc_LKB1_CaMKK"/>
    <property type="match status" value="1"/>
</dbReference>
<feature type="compositionally biased region" description="Basic and acidic residues" evidence="8">
    <location>
        <begin position="1036"/>
        <end position="1066"/>
    </location>
</feature>
<dbReference type="FunFam" id="1.10.510.10:FF:000571">
    <property type="entry name" value="Maternal embryonic leucine zipper kinase"/>
    <property type="match status" value="1"/>
</dbReference>
<feature type="region of interest" description="Disordered" evidence="8">
    <location>
        <begin position="1"/>
        <end position="81"/>
    </location>
</feature>
<dbReference type="Gene3D" id="1.10.510.10">
    <property type="entry name" value="Transferase(Phosphotransferase) domain 1"/>
    <property type="match status" value="1"/>
</dbReference>